<dbReference type="InterPro" id="IPR029039">
    <property type="entry name" value="Flavoprotein-like_sf"/>
</dbReference>
<comment type="caution">
    <text evidence="7">The sequence shown here is derived from an EMBL/GenBank/DDBJ whole genome shotgun (WGS) entry which is preliminary data.</text>
</comment>
<evidence type="ECO:0000256" key="4">
    <source>
        <dbReference type="ARBA" id="ARBA00022643"/>
    </source>
</evidence>
<dbReference type="Gene3D" id="3.40.50.360">
    <property type="match status" value="1"/>
</dbReference>
<dbReference type="PANTHER" id="PTHR43278">
    <property type="entry name" value="NAD(P)H-DEPENDENT FMN-CONTAINING OXIDOREDUCTASE YWQN-RELATED"/>
    <property type="match status" value="1"/>
</dbReference>
<organism evidence="7 8">
    <name type="scientific">Methanosarcina baikalica</name>
    <dbReference type="NCBI Taxonomy" id="3073890"/>
    <lineage>
        <taxon>Archaea</taxon>
        <taxon>Methanobacteriati</taxon>
        <taxon>Methanobacteriota</taxon>
        <taxon>Stenosarchaea group</taxon>
        <taxon>Methanomicrobia</taxon>
        <taxon>Methanosarcinales</taxon>
        <taxon>Methanosarcinaceae</taxon>
        <taxon>Methanosarcina</taxon>
    </lineage>
</organism>
<dbReference type="InterPro" id="IPR005025">
    <property type="entry name" value="FMN_Rdtase-like_dom"/>
</dbReference>
<comment type="similarity">
    <text evidence="5">Belongs to the SsuE family. Isf subfamily.</text>
</comment>
<sequence length="224" mass="24886">MKIVGIHSSPKRKNSNTLKLLDSALAGAKEAGADIELIDIAKLKIKYCTACNSCHDKGVCSIKDDYQLVLKKLLDADGIIWSSPNYMMNVTAQLKTLFDRSPLITHEQFFDGKYGLSLTTAGSGIDEVDFVLNIMNTFMINCGGNAIEGVGYAMAQGPSAMDAAIVKSQEMGIDLVEAIKEKRPYPEQKAKQEAWRAQFKYVILANKDHWTHNCDYWAEKGWLK</sequence>
<evidence type="ECO:0000256" key="5">
    <source>
        <dbReference type="ARBA" id="ARBA00038292"/>
    </source>
</evidence>
<dbReference type="EMBL" id="JAVKPK010000075">
    <property type="protein sequence ID" value="MDR7666911.1"/>
    <property type="molecule type" value="Genomic_DNA"/>
</dbReference>
<proteinExistence type="inferred from homology"/>
<keyword evidence="3" id="KW-0285">Flavoprotein</keyword>
<dbReference type="Proteomes" id="UP001246244">
    <property type="component" value="Unassembled WGS sequence"/>
</dbReference>
<feature type="domain" description="NADPH-dependent FMN reductase-like" evidence="6">
    <location>
        <begin position="1"/>
        <end position="153"/>
    </location>
</feature>
<dbReference type="SUPFAM" id="SSF52218">
    <property type="entry name" value="Flavoproteins"/>
    <property type="match status" value="1"/>
</dbReference>
<gene>
    <name evidence="7" type="ORF">RG963_14210</name>
</gene>
<name>A0ABU2D4N0_9EURY</name>
<dbReference type="InterPro" id="IPR051796">
    <property type="entry name" value="ISF_SsuE-like"/>
</dbReference>
<dbReference type="RefSeq" id="WP_310576941.1">
    <property type="nucleotide sequence ID" value="NZ_JAVKPK010000075.1"/>
</dbReference>
<keyword evidence="4" id="KW-0288">FMN</keyword>
<evidence type="ECO:0000256" key="2">
    <source>
        <dbReference type="ARBA" id="ARBA00001966"/>
    </source>
</evidence>
<reference evidence="8" key="1">
    <citation type="submission" date="2023-07" db="EMBL/GenBank/DDBJ databases">
        <title>Whole-genome sequencing of a new Methanosarcina sp. Z-7115.</title>
        <authorList>
            <person name="Zhilina T.N."/>
            <person name="Merkel A.Y."/>
        </authorList>
    </citation>
    <scope>NUCLEOTIDE SEQUENCE [LARGE SCALE GENOMIC DNA]</scope>
    <source>
        <strain evidence="8">Z-7115</strain>
    </source>
</reference>
<keyword evidence="8" id="KW-1185">Reference proteome</keyword>
<comment type="cofactor">
    <cofactor evidence="1">
        <name>FMN</name>
        <dbReference type="ChEBI" id="CHEBI:58210"/>
    </cofactor>
</comment>
<evidence type="ECO:0000256" key="3">
    <source>
        <dbReference type="ARBA" id="ARBA00022630"/>
    </source>
</evidence>
<evidence type="ECO:0000256" key="1">
    <source>
        <dbReference type="ARBA" id="ARBA00001917"/>
    </source>
</evidence>
<comment type="cofactor">
    <cofactor evidence="2">
        <name>[4Fe-4S] cluster</name>
        <dbReference type="ChEBI" id="CHEBI:49883"/>
    </cofactor>
</comment>
<dbReference type="Pfam" id="PF03358">
    <property type="entry name" value="FMN_red"/>
    <property type="match status" value="1"/>
</dbReference>
<protein>
    <submittedName>
        <fullName evidence="7">Flavodoxin family protein</fullName>
    </submittedName>
</protein>
<accession>A0ABU2D4N0</accession>
<dbReference type="PANTHER" id="PTHR43278:SF1">
    <property type="entry name" value="IRON-SULFUR FLAVOPROTEIN MJ1083"/>
    <property type="match status" value="1"/>
</dbReference>
<evidence type="ECO:0000259" key="6">
    <source>
        <dbReference type="Pfam" id="PF03358"/>
    </source>
</evidence>
<evidence type="ECO:0000313" key="8">
    <source>
        <dbReference type="Proteomes" id="UP001246244"/>
    </source>
</evidence>
<evidence type="ECO:0000313" key="7">
    <source>
        <dbReference type="EMBL" id="MDR7666911.1"/>
    </source>
</evidence>